<name>A0A0G4H2S0_VITBC</name>
<evidence type="ECO:0000256" key="1">
    <source>
        <dbReference type="ARBA" id="ARBA00022737"/>
    </source>
</evidence>
<evidence type="ECO:0000256" key="2">
    <source>
        <dbReference type="ARBA" id="ARBA00023043"/>
    </source>
</evidence>
<dbReference type="AlphaFoldDB" id="A0A0G4H2S0"/>
<evidence type="ECO:0000256" key="3">
    <source>
        <dbReference type="SAM" id="MobiDB-lite"/>
    </source>
</evidence>
<dbReference type="SMART" id="SM00248">
    <property type="entry name" value="ANK"/>
    <property type="match status" value="2"/>
</dbReference>
<organism evidence="4 5">
    <name type="scientific">Vitrella brassicaformis (strain CCMP3155)</name>
    <dbReference type="NCBI Taxonomy" id="1169540"/>
    <lineage>
        <taxon>Eukaryota</taxon>
        <taxon>Sar</taxon>
        <taxon>Alveolata</taxon>
        <taxon>Colpodellida</taxon>
        <taxon>Vitrellaceae</taxon>
        <taxon>Vitrella</taxon>
    </lineage>
</organism>
<keyword evidence="5" id="KW-1185">Reference proteome</keyword>
<dbReference type="PANTHER" id="PTHR24189">
    <property type="entry name" value="MYOTROPHIN"/>
    <property type="match status" value="1"/>
</dbReference>
<dbReference type="InParanoid" id="A0A0G4H2S0"/>
<sequence length="552" mass="60235">MAHSSSAASSANPSEVPPGCKGLDDVKIVPVEGVSPVSRRLLEGCIRRTFTEAAQVTQLIRQGADPRATGGLCHQRFPEGEWSSRQLQRDVINALIDGGADINEDRPLHVAIRARSLTAVEALLARQVDVRRLVPLVMQLPYIDGAAPPPTRECEDILMSIYRRLIQHDSTLAAERSALAEKHSIGRAGGRGLVHLAARHLPCLFSQSFIDAYLTFITSHGADMKATDTMGCTPLHEAARHGSYRVARWLCRQLTADDVNRGKPNQPDTPLAVAANQCDDAIEQQELQPRHYAGSGLYASETRREIRRLKTTIGVLLRGGAAPSIARMPTATERQRRSRRLMLFEYTTVLAELSEAVMSAINAALAPQRDHSMLLTRLLPLAPHHDGAHPHPSPSNMAFGPHEAEAIAWKIGAFLHEPPAAAAAIDEYLTGESQLRRRVSAAVAHFVKSAATQTSTNREVVGGMASVGGVMVRVPLQCFAIRADSRPHQVVHTRGRVGVREVVHRARLDEPGLVGVVKGFNEHLGDQDCRFSWQQLGRIDKTTGLFVSLDID</sequence>
<reference evidence="4 5" key="1">
    <citation type="submission" date="2014-11" db="EMBL/GenBank/DDBJ databases">
        <authorList>
            <person name="Zhu J."/>
            <person name="Qi W."/>
            <person name="Song R."/>
        </authorList>
    </citation>
    <scope>NUCLEOTIDE SEQUENCE [LARGE SCALE GENOMIC DNA]</scope>
</reference>
<feature type="compositionally biased region" description="Low complexity" evidence="3">
    <location>
        <begin position="1"/>
        <end position="11"/>
    </location>
</feature>
<dbReference type="VEuPathDB" id="CryptoDB:Vbra_19393"/>
<dbReference type="Gene3D" id="1.25.40.20">
    <property type="entry name" value="Ankyrin repeat-containing domain"/>
    <property type="match status" value="2"/>
</dbReference>
<dbReference type="PANTHER" id="PTHR24189:SF50">
    <property type="entry name" value="ANKYRIN REPEAT AND SOCS BOX PROTEIN 2"/>
    <property type="match status" value="1"/>
</dbReference>
<proteinExistence type="predicted"/>
<dbReference type="Proteomes" id="UP000041254">
    <property type="component" value="Unassembled WGS sequence"/>
</dbReference>
<protein>
    <submittedName>
        <fullName evidence="4">Uncharacterized protein</fullName>
    </submittedName>
</protein>
<dbReference type="SUPFAM" id="SSF48403">
    <property type="entry name" value="Ankyrin repeat"/>
    <property type="match status" value="1"/>
</dbReference>
<accession>A0A0G4H2S0</accession>
<feature type="region of interest" description="Disordered" evidence="3">
    <location>
        <begin position="1"/>
        <end position="22"/>
    </location>
</feature>
<dbReference type="Pfam" id="PF00023">
    <property type="entry name" value="Ank"/>
    <property type="match status" value="1"/>
</dbReference>
<gene>
    <name evidence="4" type="ORF">Vbra_19393</name>
</gene>
<keyword evidence="2" id="KW-0040">ANK repeat</keyword>
<dbReference type="EMBL" id="CDMY01000954">
    <property type="protein sequence ID" value="CEM37794.1"/>
    <property type="molecule type" value="Genomic_DNA"/>
</dbReference>
<dbReference type="InterPro" id="IPR036770">
    <property type="entry name" value="Ankyrin_rpt-contain_sf"/>
</dbReference>
<evidence type="ECO:0000313" key="4">
    <source>
        <dbReference type="EMBL" id="CEM37794.1"/>
    </source>
</evidence>
<evidence type="ECO:0000313" key="5">
    <source>
        <dbReference type="Proteomes" id="UP000041254"/>
    </source>
</evidence>
<dbReference type="InterPro" id="IPR050745">
    <property type="entry name" value="Multifunctional_regulatory"/>
</dbReference>
<keyword evidence="1" id="KW-0677">Repeat</keyword>
<dbReference type="PhylomeDB" id="A0A0G4H2S0"/>
<dbReference type="InterPro" id="IPR002110">
    <property type="entry name" value="Ankyrin_rpt"/>
</dbReference>